<accession>A0ABN8RKQ5</accession>
<dbReference type="InterPro" id="IPR015590">
    <property type="entry name" value="Aldehyde_DH_dom"/>
</dbReference>
<evidence type="ECO:0000256" key="2">
    <source>
        <dbReference type="PROSITE-ProRule" id="PRU10007"/>
    </source>
</evidence>
<dbReference type="Gene3D" id="3.40.309.10">
    <property type="entry name" value="Aldehyde Dehydrogenase, Chain A, domain 2"/>
    <property type="match status" value="2"/>
</dbReference>
<keyword evidence="1 3" id="KW-0560">Oxidoreductase</keyword>
<dbReference type="InterPro" id="IPR029510">
    <property type="entry name" value="Ald_DH_CS_GLU"/>
</dbReference>
<reference evidence="5 6" key="1">
    <citation type="submission" date="2022-05" db="EMBL/GenBank/DDBJ databases">
        <authorList>
            <consortium name="Genoscope - CEA"/>
            <person name="William W."/>
        </authorList>
    </citation>
    <scope>NUCLEOTIDE SEQUENCE [LARGE SCALE GENOMIC DNA]</scope>
</reference>
<keyword evidence="6" id="KW-1185">Reference proteome</keyword>
<evidence type="ECO:0000259" key="4">
    <source>
        <dbReference type="Pfam" id="PF00171"/>
    </source>
</evidence>
<dbReference type="InterPro" id="IPR016162">
    <property type="entry name" value="Ald_DH_N"/>
</dbReference>
<evidence type="ECO:0000313" key="6">
    <source>
        <dbReference type="Proteomes" id="UP001159405"/>
    </source>
</evidence>
<feature type="non-terminal residue" evidence="5">
    <location>
        <position position="1005"/>
    </location>
</feature>
<dbReference type="CDD" id="cd07141">
    <property type="entry name" value="ALDH_F1AB_F2_RALDH1"/>
    <property type="match status" value="2"/>
</dbReference>
<feature type="domain" description="Aldehyde dehydrogenase" evidence="4">
    <location>
        <begin position="541"/>
        <end position="1003"/>
    </location>
</feature>
<sequence>MAGNLMIKNFSLIKQVFINNEFVDSVSGKTFPTINPVTEEKICDVAEGDKADVDKAVEAAAAAFKLGSPWRTMDASERGRLLYKLADLVERDLNYLASLETLDNGKIFPDALGDVHGVMKCLRYYAGWADKITGQTISADGPFFVYTRHEPVGIVGAIPWITPWNFPLLMVSLKLGPALACGNVVVLKPAEQTPLTALYLGSLLKEAGFPPGVVNIIPGYGPTAGAAISEHMDISKVSFTGSTEVGQIIETAAGNSNLKRVTLELGGKSPMIIFADSDMDLAVQTAHRGLFFNQGQCCLAASRTFVQDTIYDEFVKRSVERAKKRTVGDPFSENIEQGPQVDNEQFSKVLGLIESGKKEGAKLECGGGRHGDKGYFIQPTVFSDVKDDMRIAKEEIFGPVQQIIKFSDVNEVIERANKTTYGLAAAVFTKDIEKATTISHSLQAGTVWVNCYMGGLPQSPFGGFKMSGQGREWGEQGLLPYLEVKTVRANADLSITKFSLFRLVVCHPYSQRFYQGKNLTMSTAIRTPEIKFTKLFINNEFVDSVSGKTFPTINPVTEEKICDVAEGDKADVDKAVQAAASAFKLGSPWRTMDASQRGRLLYKLADLVERDLHYLASLETLDNGKVFPDALGDIGIVVRCLRYYAGWADKITGQTISADGPFFVYTRREPVGIVGAITPWNFPLPLCSLKLGPALACGNVVVLKPPEQTPLTALYLGSLVKEAGFPPGVVNIIPGYGPTAGAAISEHMDINKVSFTGSTEVGQIIQAAAAKSNLKRVTLELGGKSPVIVFADSDMDFAVQTAHRALFFNQGQCCNAGSRTFVQDTIYDEFVKRSVERAKKRTVGDPFGENVEQGPQVDKEQFDKILDLIESGKKEGAKLECGGGRHGDKGYFIQPTVFSDVKDDMRIAKEEIFGPVQQIIKFSDISEVIERANNTTYGLAAAVITKDIDKATTISHSLQAGTVWVNCFMAGIPQSPFGGFKMSGQGREWGEQGLLPYLEVKTVSR</sequence>
<evidence type="ECO:0000256" key="3">
    <source>
        <dbReference type="RuleBase" id="RU003345"/>
    </source>
</evidence>
<feature type="domain" description="Aldehyde dehydrogenase" evidence="4">
    <location>
        <begin position="22"/>
        <end position="487"/>
    </location>
</feature>
<comment type="similarity">
    <text evidence="3">Belongs to the aldehyde dehydrogenase family.</text>
</comment>
<name>A0ABN8RKQ5_9CNID</name>
<evidence type="ECO:0000256" key="1">
    <source>
        <dbReference type="ARBA" id="ARBA00023002"/>
    </source>
</evidence>
<dbReference type="PROSITE" id="PS00687">
    <property type="entry name" value="ALDEHYDE_DEHYDR_GLU"/>
    <property type="match status" value="2"/>
</dbReference>
<dbReference type="Gene3D" id="3.40.605.10">
    <property type="entry name" value="Aldehyde Dehydrogenase, Chain A, domain 1"/>
    <property type="match status" value="2"/>
</dbReference>
<dbReference type="Pfam" id="PF00171">
    <property type="entry name" value="Aldedh"/>
    <property type="match status" value="2"/>
</dbReference>
<dbReference type="PANTHER" id="PTHR11699">
    <property type="entry name" value="ALDEHYDE DEHYDROGENASE-RELATED"/>
    <property type="match status" value="1"/>
</dbReference>
<dbReference type="EMBL" id="CALNXK010000232">
    <property type="protein sequence ID" value="CAH3177922.1"/>
    <property type="molecule type" value="Genomic_DNA"/>
</dbReference>
<dbReference type="SUPFAM" id="SSF53720">
    <property type="entry name" value="ALDH-like"/>
    <property type="match status" value="2"/>
</dbReference>
<dbReference type="InterPro" id="IPR016161">
    <property type="entry name" value="Ald_DH/histidinol_DH"/>
</dbReference>
<comment type="caution">
    <text evidence="5">The sequence shown here is derived from an EMBL/GenBank/DDBJ whole genome shotgun (WGS) entry which is preliminary data.</text>
</comment>
<dbReference type="Proteomes" id="UP001159405">
    <property type="component" value="Unassembled WGS sequence"/>
</dbReference>
<organism evidence="5 6">
    <name type="scientific">Porites lobata</name>
    <dbReference type="NCBI Taxonomy" id="104759"/>
    <lineage>
        <taxon>Eukaryota</taxon>
        <taxon>Metazoa</taxon>
        <taxon>Cnidaria</taxon>
        <taxon>Anthozoa</taxon>
        <taxon>Hexacorallia</taxon>
        <taxon>Scleractinia</taxon>
        <taxon>Fungiina</taxon>
        <taxon>Poritidae</taxon>
        <taxon>Porites</taxon>
    </lineage>
</organism>
<dbReference type="InterPro" id="IPR016163">
    <property type="entry name" value="Ald_DH_C"/>
</dbReference>
<feature type="active site" evidence="2">
    <location>
        <position position="264"/>
    </location>
</feature>
<proteinExistence type="inferred from homology"/>
<gene>
    <name evidence="5" type="ORF">PLOB_00020019</name>
</gene>
<feature type="active site" evidence="2">
    <location>
        <position position="780"/>
    </location>
</feature>
<dbReference type="InterPro" id="IPR016160">
    <property type="entry name" value="Ald_DH_CS_CYS"/>
</dbReference>
<dbReference type="PROSITE" id="PS00070">
    <property type="entry name" value="ALDEHYDE_DEHYDR_CYS"/>
    <property type="match status" value="2"/>
</dbReference>
<evidence type="ECO:0000313" key="5">
    <source>
        <dbReference type="EMBL" id="CAH3177922.1"/>
    </source>
</evidence>
<protein>
    <recommendedName>
        <fullName evidence="4">Aldehyde dehydrogenase domain-containing protein</fullName>
    </recommendedName>
</protein>